<feature type="transmembrane region" description="Helical" evidence="5">
    <location>
        <begin position="36"/>
        <end position="61"/>
    </location>
</feature>
<sequence length="409" mass="41122">MGETQRARAAVSVVFAVCGAAFASWAARVPAVQAKLGLSAGELGIGLFGLAAGSVVALLAAGPLITKIGSRRGVLCGAAVLCGGLPLVAFAPDVPLFVAALVVLGVGNSLLDVSMNAHAARVEEAYGRPIFAGFHAFWNIGGLAGSGAAALMEVWGVPIEVHFTVAGVVLLVLAGFAASQFLPGADRGQGEAAFALPSKALIPLGVIAFCGFVAEGTVNDWSAVYLRDVTTASAAVASLGYFAFSITMIAVRVVADRVVERVGAVLFMRAATAVTVTGFLLVVAVPVPVVSVVGFAVVGLGVSGMVPLAWSAAGRKQPDAPGRAIAAVAACGYLGFLAGPVLVSGLSSGIGLHWTLAVVGALVVTVGFLAPAMRVDERVPGVDRPLAARMGSFEQKFEKLSVPGCSMTG</sequence>
<dbReference type="EMBL" id="PJMY01000003">
    <property type="protein sequence ID" value="PKV93511.1"/>
    <property type="molecule type" value="Genomic_DNA"/>
</dbReference>
<dbReference type="InterPro" id="IPR020846">
    <property type="entry name" value="MFS_dom"/>
</dbReference>
<dbReference type="AlphaFoldDB" id="A0A2N3WI30"/>
<accession>A0A2N3WI30</accession>
<dbReference type="SUPFAM" id="SSF103473">
    <property type="entry name" value="MFS general substrate transporter"/>
    <property type="match status" value="1"/>
</dbReference>
<feature type="transmembrane region" description="Helical" evidence="5">
    <location>
        <begin position="325"/>
        <end position="346"/>
    </location>
</feature>
<evidence type="ECO:0000259" key="6">
    <source>
        <dbReference type="PROSITE" id="PS50850"/>
    </source>
</evidence>
<feature type="transmembrane region" description="Helical" evidence="5">
    <location>
        <begin position="161"/>
        <end position="182"/>
    </location>
</feature>
<feature type="transmembrane region" description="Helical" evidence="5">
    <location>
        <begin position="194"/>
        <end position="214"/>
    </location>
</feature>
<dbReference type="Pfam" id="PF07690">
    <property type="entry name" value="MFS_1"/>
    <property type="match status" value="1"/>
</dbReference>
<organism evidence="7 8">
    <name type="scientific">Amycolatopsis echigonensis</name>
    <dbReference type="NCBI Taxonomy" id="2576905"/>
    <lineage>
        <taxon>Bacteria</taxon>
        <taxon>Bacillati</taxon>
        <taxon>Actinomycetota</taxon>
        <taxon>Actinomycetes</taxon>
        <taxon>Pseudonocardiales</taxon>
        <taxon>Pseudonocardiaceae</taxon>
        <taxon>Amycolatopsis</taxon>
    </lineage>
</organism>
<reference evidence="7 8" key="1">
    <citation type="submission" date="2017-12" db="EMBL/GenBank/DDBJ databases">
        <title>Sequencing the genomes of 1000 Actinobacteria strains.</title>
        <authorList>
            <person name="Klenk H.-P."/>
        </authorList>
    </citation>
    <scope>NUCLEOTIDE SEQUENCE [LARGE SCALE GENOMIC DNA]</scope>
    <source>
        <strain evidence="7 8">DSM 45165</strain>
    </source>
</reference>
<feature type="transmembrane region" description="Helical" evidence="5">
    <location>
        <begin position="234"/>
        <end position="254"/>
    </location>
</feature>
<keyword evidence="3 5" id="KW-1133">Transmembrane helix</keyword>
<dbReference type="PANTHER" id="PTHR23514:SF13">
    <property type="entry name" value="INNER MEMBRANE PROTEIN YBJJ"/>
    <property type="match status" value="1"/>
</dbReference>
<evidence type="ECO:0000313" key="8">
    <source>
        <dbReference type="Proteomes" id="UP000233750"/>
    </source>
</evidence>
<keyword evidence="8" id="KW-1185">Reference proteome</keyword>
<proteinExistence type="predicted"/>
<dbReference type="GO" id="GO:0005886">
    <property type="term" value="C:plasma membrane"/>
    <property type="evidence" value="ECO:0007669"/>
    <property type="project" value="UniProtKB-SubCell"/>
</dbReference>
<feature type="transmembrane region" description="Helical" evidence="5">
    <location>
        <begin position="136"/>
        <end position="155"/>
    </location>
</feature>
<gene>
    <name evidence="7" type="ORF">ATK30_4360</name>
</gene>
<dbReference type="InterPro" id="IPR011701">
    <property type="entry name" value="MFS"/>
</dbReference>
<dbReference type="PANTHER" id="PTHR23514">
    <property type="entry name" value="BYPASS OF STOP CODON PROTEIN 6"/>
    <property type="match status" value="1"/>
</dbReference>
<protein>
    <submittedName>
        <fullName evidence="7">MFS family arabinose efflux permease</fullName>
    </submittedName>
</protein>
<dbReference type="RefSeq" id="WP_208637388.1">
    <property type="nucleotide sequence ID" value="NZ_PJMY01000003.1"/>
</dbReference>
<feature type="transmembrane region" description="Helical" evidence="5">
    <location>
        <begin position="352"/>
        <end position="370"/>
    </location>
</feature>
<evidence type="ECO:0000256" key="3">
    <source>
        <dbReference type="ARBA" id="ARBA00022989"/>
    </source>
</evidence>
<dbReference type="InterPro" id="IPR036259">
    <property type="entry name" value="MFS_trans_sf"/>
</dbReference>
<feature type="domain" description="Major facilitator superfamily (MFS) profile" evidence="6">
    <location>
        <begin position="1"/>
        <end position="378"/>
    </location>
</feature>
<dbReference type="Gene3D" id="1.20.1250.20">
    <property type="entry name" value="MFS general substrate transporter like domains"/>
    <property type="match status" value="2"/>
</dbReference>
<name>A0A2N3WI30_9PSEU</name>
<evidence type="ECO:0000256" key="4">
    <source>
        <dbReference type="ARBA" id="ARBA00023136"/>
    </source>
</evidence>
<evidence type="ECO:0000313" key="7">
    <source>
        <dbReference type="EMBL" id="PKV93511.1"/>
    </source>
</evidence>
<dbReference type="CDD" id="cd17393">
    <property type="entry name" value="MFS_MosC_like"/>
    <property type="match status" value="1"/>
</dbReference>
<dbReference type="GO" id="GO:0022857">
    <property type="term" value="F:transmembrane transporter activity"/>
    <property type="evidence" value="ECO:0007669"/>
    <property type="project" value="InterPro"/>
</dbReference>
<dbReference type="InterPro" id="IPR051788">
    <property type="entry name" value="MFS_Transporter"/>
</dbReference>
<evidence type="ECO:0000256" key="1">
    <source>
        <dbReference type="ARBA" id="ARBA00004651"/>
    </source>
</evidence>
<evidence type="ECO:0000256" key="2">
    <source>
        <dbReference type="ARBA" id="ARBA00022692"/>
    </source>
</evidence>
<feature type="transmembrane region" description="Helical" evidence="5">
    <location>
        <begin position="73"/>
        <end position="90"/>
    </location>
</feature>
<feature type="transmembrane region" description="Helical" evidence="5">
    <location>
        <begin position="96"/>
        <end position="115"/>
    </location>
</feature>
<keyword evidence="4 5" id="KW-0472">Membrane</keyword>
<feature type="transmembrane region" description="Helical" evidence="5">
    <location>
        <begin position="293"/>
        <end position="313"/>
    </location>
</feature>
<dbReference type="PROSITE" id="PS50850">
    <property type="entry name" value="MFS"/>
    <property type="match status" value="1"/>
</dbReference>
<keyword evidence="2 5" id="KW-0812">Transmembrane</keyword>
<comment type="subcellular location">
    <subcellularLocation>
        <location evidence="1">Cell membrane</location>
        <topology evidence="1">Multi-pass membrane protein</topology>
    </subcellularLocation>
</comment>
<comment type="caution">
    <text evidence="7">The sequence shown here is derived from an EMBL/GenBank/DDBJ whole genome shotgun (WGS) entry which is preliminary data.</text>
</comment>
<evidence type="ECO:0000256" key="5">
    <source>
        <dbReference type="SAM" id="Phobius"/>
    </source>
</evidence>
<dbReference type="Proteomes" id="UP000233750">
    <property type="component" value="Unassembled WGS sequence"/>
</dbReference>
<feature type="transmembrane region" description="Helical" evidence="5">
    <location>
        <begin position="266"/>
        <end position="287"/>
    </location>
</feature>